<dbReference type="InterPro" id="IPR012337">
    <property type="entry name" value="RNaseH-like_sf"/>
</dbReference>
<dbReference type="RefSeq" id="WP_067553485.1">
    <property type="nucleotide sequence ID" value="NZ_CP016895.1"/>
</dbReference>
<gene>
    <name evidence="2" type="ORF">BFG52_05710</name>
    <name evidence="3" type="ORF">BFG52_07080</name>
</gene>
<evidence type="ECO:0000313" key="2">
    <source>
        <dbReference type="EMBL" id="AOA57896.1"/>
    </source>
</evidence>
<dbReference type="Proteomes" id="UP000093391">
    <property type="component" value="Chromosome"/>
</dbReference>
<dbReference type="KEGG" id="ala:BFG52_07080"/>
<accession>A0A1B2LYX2</accession>
<evidence type="ECO:0000259" key="1">
    <source>
        <dbReference type="Pfam" id="PF13612"/>
    </source>
</evidence>
<keyword evidence="4" id="KW-1185">Reference proteome</keyword>
<dbReference type="OrthoDB" id="5620529at2"/>
<dbReference type="Pfam" id="PF13612">
    <property type="entry name" value="DDE_Tnp_1_3"/>
    <property type="match status" value="1"/>
</dbReference>
<evidence type="ECO:0000313" key="3">
    <source>
        <dbReference type="EMBL" id="AOA58140.1"/>
    </source>
</evidence>
<reference evidence="3 4" key="1">
    <citation type="submission" date="2016-08" db="EMBL/GenBank/DDBJ databases">
        <authorList>
            <person name="Seilhamer J.J."/>
        </authorList>
    </citation>
    <scope>NUCLEOTIDE SEQUENCE [LARGE SCALE GENOMIC DNA]</scope>
    <source>
        <strain evidence="3 4">BRTC-1</strain>
    </source>
</reference>
<dbReference type="SUPFAM" id="SSF53098">
    <property type="entry name" value="Ribonuclease H-like"/>
    <property type="match status" value="1"/>
</dbReference>
<feature type="domain" description="Transposase DDE" evidence="1">
    <location>
        <begin position="103"/>
        <end position="258"/>
    </location>
</feature>
<dbReference type="EMBL" id="CP016895">
    <property type="protein sequence ID" value="AOA57896.1"/>
    <property type="molecule type" value="Genomic_DNA"/>
</dbReference>
<dbReference type="KEGG" id="ala:BFG52_05710"/>
<dbReference type="InterPro" id="IPR025668">
    <property type="entry name" value="Tnp_DDE_dom"/>
</dbReference>
<dbReference type="EMBL" id="CP016895">
    <property type="protein sequence ID" value="AOA58140.1"/>
    <property type="molecule type" value="Genomic_DNA"/>
</dbReference>
<evidence type="ECO:0000313" key="4">
    <source>
        <dbReference type="Proteomes" id="UP000093391"/>
    </source>
</evidence>
<proteinExistence type="predicted"/>
<protein>
    <submittedName>
        <fullName evidence="3">IS982 family transposase</fullName>
    </submittedName>
</protein>
<organism evidence="3 4">
    <name type="scientific">Acinetobacter larvae</name>
    <dbReference type="NCBI Taxonomy" id="1789224"/>
    <lineage>
        <taxon>Bacteria</taxon>
        <taxon>Pseudomonadati</taxon>
        <taxon>Pseudomonadota</taxon>
        <taxon>Gammaproteobacteria</taxon>
        <taxon>Moraxellales</taxon>
        <taxon>Moraxellaceae</taxon>
        <taxon>Acinetobacter</taxon>
    </lineage>
</organism>
<sequence length="287" mass="32847">MDHITELFCKVDDFCKIFNESLEKALIPEQNKPVQKSALSLSEIMTIVILFHQSGFRFFKYFYCHMVIPFWKSAFPKLLSYNRFIEIMPRCLQALSSFFHQVKGTDTGISIIDSTKLVVCHNLRIKRNRVFKGLANRGKSSTGWFYGFKLHMVINNLGEIINIKVTSGNIHDIAVLESLTKELKGILLGDKGYLSKAKTEALAARGLKILTPSRKNMKNKPLRTEEEKQLLGRRGLIETVNDQLKNLHQLDHSRHRSVNNFMVNIMAAVVAYCLNPNKPTFKNMLKG</sequence>
<name>A0A1B2LYX2_9GAMM</name>
<dbReference type="AlphaFoldDB" id="A0A1B2LYX2"/>
<dbReference type="NCBIfam" id="NF033520">
    <property type="entry name" value="transpos_IS982"/>
    <property type="match status" value="1"/>
</dbReference>